<dbReference type="Proteomes" id="UP000031668">
    <property type="component" value="Unassembled WGS sequence"/>
</dbReference>
<sequence>MGIDCVNECRLETDHTESNKKFVGTRVRPFEPKISIRHKSWLDNSNLQINRSAPIVTFNLNVKIHCNVAASYEWYNTCFEISMLKLLKFSMKPDICLRGKDFHVDIDETKLGHRKYPRGKPLKDVWVFRGIRRKTQEVSSGVVLNHFRFRISHGFIPNFLCFLMK</sequence>
<accession>A0A0C2JPH9</accession>
<evidence type="ECO:0000313" key="1">
    <source>
        <dbReference type="EMBL" id="KII71263.1"/>
    </source>
</evidence>
<gene>
    <name evidence="1" type="ORF">RF11_08758</name>
</gene>
<dbReference type="AlphaFoldDB" id="A0A0C2JPH9"/>
<reference evidence="1 2" key="1">
    <citation type="journal article" date="2014" name="Genome Biol. Evol.">
        <title>The genome of the myxosporean Thelohanellus kitauei shows adaptations to nutrient acquisition within its fish host.</title>
        <authorList>
            <person name="Yang Y."/>
            <person name="Xiong J."/>
            <person name="Zhou Z."/>
            <person name="Huo F."/>
            <person name="Miao W."/>
            <person name="Ran C."/>
            <person name="Liu Y."/>
            <person name="Zhang J."/>
            <person name="Feng J."/>
            <person name="Wang M."/>
            <person name="Wang M."/>
            <person name="Wang L."/>
            <person name="Yao B."/>
        </authorList>
    </citation>
    <scope>NUCLEOTIDE SEQUENCE [LARGE SCALE GENOMIC DNA]</scope>
    <source>
        <strain evidence="1">Wuqing</strain>
    </source>
</reference>
<organism evidence="1 2">
    <name type="scientific">Thelohanellus kitauei</name>
    <name type="common">Myxosporean</name>
    <dbReference type="NCBI Taxonomy" id="669202"/>
    <lineage>
        <taxon>Eukaryota</taxon>
        <taxon>Metazoa</taxon>
        <taxon>Cnidaria</taxon>
        <taxon>Myxozoa</taxon>
        <taxon>Myxosporea</taxon>
        <taxon>Bivalvulida</taxon>
        <taxon>Platysporina</taxon>
        <taxon>Myxobolidae</taxon>
        <taxon>Thelohanellus</taxon>
    </lineage>
</organism>
<name>A0A0C2JPH9_THEKT</name>
<dbReference type="EMBL" id="JWZT01001813">
    <property type="protein sequence ID" value="KII71263.1"/>
    <property type="molecule type" value="Genomic_DNA"/>
</dbReference>
<proteinExistence type="predicted"/>
<keyword evidence="2" id="KW-1185">Reference proteome</keyword>
<evidence type="ECO:0000313" key="2">
    <source>
        <dbReference type="Proteomes" id="UP000031668"/>
    </source>
</evidence>
<comment type="caution">
    <text evidence="1">The sequence shown here is derived from an EMBL/GenBank/DDBJ whole genome shotgun (WGS) entry which is preliminary data.</text>
</comment>
<protein>
    <submittedName>
        <fullName evidence="1">Uncharacterized protein</fullName>
    </submittedName>
</protein>